<dbReference type="Proteomes" id="UP001381693">
    <property type="component" value="Unassembled WGS sequence"/>
</dbReference>
<organism evidence="1 2">
    <name type="scientific">Halocaridina rubra</name>
    <name type="common">Hawaiian red shrimp</name>
    <dbReference type="NCBI Taxonomy" id="373956"/>
    <lineage>
        <taxon>Eukaryota</taxon>
        <taxon>Metazoa</taxon>
        <taxon>Ecdysozoa</taxon>
        <taxon>Arthropoda</taxon>
        <taxon>Crustacea</taxon>
        <taxon>Multicrustacea</taxon>
        <taxon>Malacostraca</taxon>
        <taxon>Eumalacostraca</taxon>
        <taxon>Eucarida</taxon>
        <taxon>Decapoda</taxon>
        <taxon>Pleocyemata</taxon>
        <taxon>Caridea</taxon>
        <taxon>Atyoidea</taxon>
        <taxon>Atyidae</taxon>
        <taxon>Halocaridina</taxon>
    </lineage>
</organism>
<comment type="caution">
    <text evidence="1">The sequence shown here is derived from an EMBL/GenBank/DDBJ whole genome shotgun (WGS) entry which is preliminary data.</text>
</comment>
<sequence length="174" mass="19624">MTYNNINIYTIFSYVDDDGELERVVLQNTAPAVRQSVSVSRSIVRGPVVQKFRTAPVRPTVSFRASRPVATFGRQNIQTILVRDTSGHPVELSLTLTTFKAKVPIPQDSYIKEPWTVLDIISRSTDPIHFLQLPQVNFQTPIPQHHEICRIIGSYWSGQLPYRSSSVSIDEIAS</sequence>
<gene>
    <name evidence="1" type="ORF">SK128_019073</name>
</gene>
<keyword evidence="2" id="KW-1185">Reference proteome</keyword>
<proteinExistence type="predicted"/>
<name>A0AAN9A5E0_HALRR</name>
<dbReference type="AlphaFoldDB" id="A0AAN9A5E0"/>
<evidence type="ECO:0000313" key="1">
    <source>
        <dbReference type="EMBL" id="KAK7074784.1"/>
    </source>
</evidence>
<dbReference type="EMBL" id="JAXCGZ010011456">
    <property type="protein sequence ID" value="KAK7074784.1"/>
    <property type="molecule type" value="Genomic_DNA"/>
</dbReference>
<accession>A0AAN9A5E0</accession>
<protein>
    <submittedName>
        <fullName evidence="1">Uncharacterized protein</fullName>
    </submittedName>
</protein>
<reference evidence="1 2" key="1">
    <citation type="submission" date="2023-11" db="EMBL/GenBank/DDBJ databases">
        <title>Halocaridina rubra genome assembly.</title>
        <authorList>
            <person name="Smith C."/>
        </authorList>
    </citation>
    <scope>NUCLEOTIDE SEQUENCE [LARGE SCALE GENOMIC DNA]</scope>
    <source>
        <strain evidence="1">EP-1</strain>
        <tissue evidence="1">Whole</tissue>
    </source>
</reference>
<evidence type="ECO:0000313" key="2">
    <source>
        <dbReference type="Proteomes" id="UP001381693"/>
    </source>
</evidence>